<evidence type="ECO:0000313" key="5">
    <source>
        <dbReference type="Proteomes" id="UP000681967"/>
    </source>
</evidence>
<name>A0A8S3GCK6_9BILA</name>
<protein>
    <submittedName>
        <fullName evidence="4">Uncharacterized protein</fullName>
    </submittedName>
</protein>
<reference evidence="4" key="1">
    <citation type="submission" date="2021-02" db="EMBL/GenBank/DDBJ databases">
        <authorList>
            <person name="Nowell W R."/>
        </authorList>
    </citation>
    <scope>NUCLEOTIDE SEQUENCE</scope>
</reference>
<dbReference type="AlphaFoldDB" id="A0A8S3GCK6"/>
<feature type="non-terminal residue" evidence="4">
    <location>
        <position position="1"/>
    </location>
</feature>
<evidence type="ECO:0000256" key="1">
    <source>
        <dbReference type="ARBA" id="ARBA00007796"/>
    </source>
</evidence>
<organism evidence="4 5">
    <name type="scientific">Rotaria magnacalcarata</name>
    <dbReference type="NCBI Taxonomy" id="392030"/>
    <lineage>
        <taxon>Eukaryota</taxon>
        <taxon>Metazoa</taxon>
        <taxon>Spiralia</taxon>
        <taxon>Gnathifera</taxon>
        <taxon>Rotifera</taxon>
        <taxon>Eurotatoria</taxon>
        <taxon>Bdelloidea</taxon>
        <taxon>Philodinida</taxon>
        <taxon>Philodinidae</taxon>
        <taxon>Rotaria</taxon>
    </lineage>
</organism>
<evidence type="ECO:0000313" key="4">
    <source>
        <dbReference type="EMBL" id="CAF5159247.1"/>
    </source>
</evidence>
<comment type="similarity">
    <text evidence="1">Belongs to the SH3BP5 family.</text>
</comment>
<evidence type="ECO:0000256" key="2">
    <source>
        <dbReference type="ARBA" id="ARBA00023054"/>
    </source>
</evidence>
<dbReference type="EMBL" id="CAJOBH010264161">
    <property type="protein sequence ID" value="CAF5159247.1"/>
    <property type="molecule type" value="Genomic_DNA"/>
</dbReference>
<keyword evidence="2 3" id="KW-0175">Coiled coil</keyword>
<sequence length="126" mass="14712">RLAVLAKKLGSCVERARPFFDACKQAEEAQSETQKAAQEYQRSVEIYRVAKEALSLAESKLLKADKREFDAAWQEYVNHATMKVMQAEQDKTRSERTHEEKSKLYQEYEQKRVALQRSLKRLITKS</sequence>
<proteinExistence type="inferred from homology"/>
<dbReference type="InterPro" id="IPR007940">
    <property type="entry name" value="SH3BP5"/>
</dbReference>
<evidence type="ECO:0000256" key="3">
    <source>
        <dbReference type="SAM" id="Coils"/>
    </source>
</evidence>
<dbReference type="Proteomes" id="UP000681967">
    <property type="component" value="Unassembled WGS sequence"/>
</dbReference>
<feature type="coiled-coil region" evidence="3">
    <location>
        <begin position="91"/>
        <end position="125"/>
    </location>
</feature>
<accession>A0A8S3GCK6</accession>
<dbReference type="GO" id="GO:0004860">
    <property type="term" value="F:protein kinase inhibitor activity"/>
    <property type="evidence" value="ECO:0007669"/>
    <property type="project" value="TreeGrafter"/>
</dbReference>
<dbReference type="PANTHER" id="PTHR19423">
    <property type="entry name" value="SH3 DOMAIN-BINDING PROTEIN 5"/>
    <property type="match status" value="1"/>
</dbReference>
<dbReference type="PANTHER" id="PTHR19423:SF1">
    <property type="entry name" value="SH3 DOMAIN-BINDING PROTEIN 5"/>
    <property type="match status" value="1"/>
</dbReference>
<comment type="caution">
    <text evidence="4">The sequence shown here is derived from an EMBL/GenBank/DDBJ whole genome shotgun (WGS) entry which is preliminary data.</text>
</comment>
<dbReference type="GO" id="GO:0035556">
    <property type="term" value="P:intracellular signal transduction"/>
    <property type="evidence" value="ECO:0007669"/>
    <property type="project" value="InterPro"/>
</dbReference>
<feature type="non-terminal residue" evidence="4">
    <location>
        <position position="126"/>
    </location>
</feature>
<gene>
    <name evidence="4" type="ORF">BYL167_LOCUS74115</name>
</gene>
<dbReference type="Pfam" id="PF05276">
    <property type="entry name" value="SH3BP5"/>
    <property type="match status" value="1"/>
</dbReference>
<dbReference type="GO" id="GO:0005737">
    <property type="term" value="C:cytoplasm"/>
    <property type="evidence" value="ECO:0007669"/>
    <property type="project" value="TreeGrafter"/>
</dbReference>